<proteinExistence type="inferred from homology"/>
<evidence type="ECO:0000256" key="2">
    <source>
        <dbReference type="ARBA" id="ARBA00022801"/>
    </source>
</evidence>
<protein>
    <submittedName>
        <fullName evidence="4">Alpha/beta hydrolase family protein</fullName>
    </submittedName>
</protein>
<dbReference type="PANTHER" id="PTHR40841:SF2">
    <property type="entry name" value="SIDEROPHORE-DEGRADING ESTERASE (EUROFUNG)"/>
    <property type="match status" value="1"/>
</dbReference>
<evidence type="ECO:0000313" key="4">
    <source>
        <dbReference type="EMBL" id="EAU00509.1"/>
    </source>
</evidence>
<feature type="chain" id="PRO_5002707507" evidence="3">
    <location>
        <begin position="18"/>
        <end position="273"/>
    </location>
</feature>
<keyword evidence="3" id="KW-0732">Signal</keyword>
<name>A7GYN1_CAMC5</name>
<dbReference type="EMBL" id="CP000767">
    <property type="protein sequence ID" value="EAU00509.1"/>
    <property type="molecule type" value="Genomic_DNA"/>
</dbReference>
<dbReference type="Gene3D" id="3.40.50.1820">
    <property type="entry name" value="alpha/beta hydrolase"/>
    <property type="match status" value="1"/>
</dbReference>
<gene>
    <name evidence="4" type="ORF">CCV52592_1979</name>
</gene>
<dbReference type="Pfam" id="PF00756">
    <property type="entry name" value="Esterase"/>
    <property type="match status" value="1"/>
</dbReference>
<keyword evidence="5" id="KW-1185">Reference proteome</keyword>
<dbReference type="SUPFAM" id="SSF53474">
    <property type="entry name" value="alpha/beta-Hydrolases"/>
    <property type="match status" value="1"/>
</dbReference>
<reference evidence="4" key="1">
    <citation type="submission" date="2016-07" db="EMBL/GenBank/DDBJ databases">
        <title>Comparative genomics of the Campylobacter concisus group.</title>
        <authorList>
            <person name="Miller W.G."/>
            <person name="Yee E."/>
            <person name="Chapman M.H."/>
            <person name="Huynh S."/>
            <person name="Bono J.L."/>
            <person name="On S.L.W."/>
            <person name="StLeger J."/>
            <person name="Foster G."/>
            <person name="Parker C.T."/>
        </authorList>
    </citation>
    <scope>NUCLEOTIDE SEQUENCE</scope>
    <source>
        <strain evidence="4">525.92</strain>
    </source>
</reference>
<accession>A7GYN1</accession>
<dbReference type="Proteomes" id="UP000006380">
    <property type="component" value="Chromosome"/>
</dbReference>
<dbReference type="AlphaFoldDB" id="A7GYN1"/>
<dbReference type="InterPro" id="IPR000801">
    <property type="entry name" value="Esterase-like"/>
</dbReference>
<evidence type="ECO:0000313" key="5">
    <source>
        <dbReference type="Proteomes" id="UP000006380"/>
    </source>
</evidence>
<dbReference type="ESTHER" id="camc5-a7gyn1">
    <property type="family name" value="A85-IroE-IroD-Fes-Yiel"/>
</dbReference>
<evidence type="ECO:0000256" key="3">
    <source>
        <dbReference type="SAM" id="SignalP"/>
    </source>
</evidence>
<evidence type="ECO:0000256" key="1">
    <source>
        <dbReference type="ARBA" id="ARBA00005622"/>
    </source>
</evidence>
<sequence>MVKFLMALLLSAAVSLAAPNQTVEPISPHARENFDISSEILKSEQGQIYKIFYAVPKGAKKQGKILFMTDGNAQFVTLLNLYERGAAPLIVGIGYDTNLAYDVANRTRDYTPKAAGEEFSKGGGADKFYKFIKEILLPRVEAKFDAKQSEKCLYGHSFGGLFALFVLLQNEGIFDEFFIASPSLWWGDSEILKNAVQGGKFKEPLKAKFVWLGVGELEKRAGKTDREGILSARDLAKILDASGVKNEFKIYEGQTHGGVIPLVLKDVLKHFAQ</sequence>
<keyword evidence="2 4" id="KW-0378">Hydrolase</keyword>
<comment type="similarity">
    <text evidence="1">Belongs to the esterase D family.</text>
</comment>
<organism evidence="4 5">
    <name type="scientific">Campylobacter curvus (strain 525.92)</name>
    <dbReference type="NCBI Taxonomy" id="360105"/>
    <lineage>
        <taxon>Bacteria</taxon>
        <taxon>Pseudomonadati</taxon>
        <taxon>Campylobacterota</taxon>
        <taxon>Epsilonproteobacteria</taxon>
        <taxon>Campylobacterales</taxon>
        <taxon>Campylobacteraceae</taxon>
        <taxon>Campylobacter</taxon>
    </lineage>
</organism>
<dbReference type="InterPro" id="IPR052558">
    <property type="entry name" value="Siderophore_Hydrolase_D"/>
</dbReference>
<dbReference type="RefSeq" id="WP_011992325.1">
    <property type="nucleotide sequence ID" value="NC_009715.2"/>
</dbReference>
<dbReference type="InterPro" id="IPR029058">
    <property type="entry name" value="AB_hydrolase_fold"/>
</dbReference>
<dbReference type="PANTHER" id="PTHR40841">
    <property type="entry name" value="SIDEROPHORE TRIACETYLFUSARININE C ESTERASE"/>
    <property type="match status" value="1"/>
</dbReference>
<dbReference type="GO" id="GO:0016788">
    <property type="term" value="F:hydrolase activity, acting on ester bonds"/>
    <property type="evidence" value="ECO:0007669"/>
    <property type="project" value="TreeGrafter"/>
</dbReference>
<dbReference type="HOGENOM" id="CLU_039834_3_1_7"/>
<dbReference type="KEGG" id="ccv:CCV52592_1979"/>
<feature type="signal peptide" evidence="3">
    <location>
        <begin position="1"/>
        <end position="17"/>
    </location>
</feature>
<dbReference type="STRING" id="360105.CCV52592_1979"/>